<gene>
    <name evidence="4" type="ORF">GDR74_11705</name>
</gene>
<keyword evidence="5" id="KW-1185">Reference proteome</keyword>
<evidence type="ECO:0000313" key="5">
    <source>
        <dbReference type="Proteomes" id="UP000325614"/>
    </source>
</evidence>
<sequence length="169" mass="18026">MANMFAKAGLVALIALAPLGVSAKDDPGRQFIVKAIQGNMAEIAMGQLAQQKGASDGVKSFGQMLVQDHSAAKDQASAAATAAQVTPPTEPNKEQKATYDRMSKLSGAAFDRQFVAHMVADHKKEIGEYQKEAKRSDGAISDYAKATLPTLQKHLETAQSLERQVKAAR</sequence>
<dbReference type="PANTHER" id="PTHR38593:SF1">
    <property type="entry name" value="BLR2558 PROTEIN"/>
    <property type="match status" value="1"/>
</dbReference>
<dbReference type="KEGG" id="mico:GDR74_11705"/>
<dbReference type="Pfam" id="PF13628">
    <property type="entry name" value="DUF4142"/>
    <property type="match status" value="1"/>
</dbReference>
<feature type="chain" id="PRO_5024819978" evidence="2">
    <location>
        <begin position="24"/>
        <end position="169"/>
    </location>
</feature>
<accession>A0A5P9JX77</accession>
<feature type="compositionally biased region" description="Low complexity" evidence="1">
    <location>
        <begin position="73"/>
        <end position="83"/>
    </location>
</feature>
<proteinExistence type="predicted"/>
<dbReference type="Proteomes" id="UP000325614">
    <property type="component" value="Chromosome"/>
</dbReference>
<evidence type="ECO:0000256" key="2">
    <source>
        <dbReference type="SAM" id="SignalP"/>
    </source>
</evidence>
<name>A0A5P9JX77_9HYPH</name>
<organism evidence="4 5">
    <name type="scientific">Microvirga thermotolerans</name>
    <dbReference type="NCBI Taxonomy" id="2651334"/>
    <lineage>
        <taxon>Bacteria</taxon>
        <taxon>Pseudomonadati</taxon>
        <taxon>Pseudomonadota</taxon>
        <taxon>Alphaproteobacteria</taxon>
        <taxon>Hyphomicrobiales</taxon>
        <taxon>Methylobacteriaceae</taxon>
        <taxon>Microvirga</taxon>
    </lineage>
</organism>
<feature type="signal peptide" evidence="2">
    <location>
        <begin position="1"/>
        <end position="23"/>
    </location>
</feature>
<feature type="domain" description="DUF4142" evidence="3">
    <location>
        <begin position="29"/>
        <end position="161"/>
    </location>
</feature>
<keyword evidence="2" id="KW-0732">Signal</keyword>
<evidence type="ECO:0000256" key="1">
    <source>
        <dbReference type="SAM" id="MobiDB-lite"/>
    </source>
</evidence>
<feature type="region of interest" description="Disordered" evidence="1">
    <location>
        <begin position="72"/>
        <end position="97"/>
    </location>
</feature>
<reference evidence="4 5" key="1">
    <citation type="submission" date="2019-10" db="EMBL/GenBank/DDBJ databases">
        <title>Isolation, Identification of Microvirga thermotolerans HR1, a novel thermophilic bacterium and Comparative Genomics of the genus Microvirga.</title>
        <authorList>
            <person name="Li J."/>
            <person name="Zhang W."/>
            <person name="Lin M."/>
            <person name="Wang J."/>
        </authorList>
    </citation>
    <scope>NUCLEOTIDE SEQUENCE [LARGE SCALE GENOMIC DNA]</scope>
    <source>
        <strain evidence="4 5">HR1</strain>
    </source>
</reference>
<dbReference type="RefSeq" id="WP_152586477.1">
    <property type="nucleotide sequence ID" value="NZ_CP045423.1"/>
</dbReference>
<protein>
    <submittedName>
        <fullName evidence="4">DUF4142 domain-containing protein</fullName>
    </submittedName>
</protein>
<dbReference type="PANTHER" id="PTHR38593">
    <property type="entry name" value="BLR2558 PROTEIN"/>
    <property type="match status" value="1"/>
</dbReference>
<evidence type="ECO:0000313" key="4">
    <source>
        <dbReference type="EMBL" id="QFU16839.1"/>
    </source>
</evidence>
<dbReference type="EMBL" id="CP045423">
    <property type="protein sequence ID" value="QFU16839.1"/>
    <property type="molecule type" value="Genomic_DNA"/>
</dbReference>
<dbReference type="AlphaFoldDB" id="A0A5P9JX77"/>
<dbReference type="InterPro" id="IPR025419">
    <property type="entry name" value="DUF4142"/>
</dbReference>
<dbReference type="InterPro" id="IPR012347">
    <property type="entry name" value="Ferritin-like"/>
</dbReference>
<evidence type="ECO:0000259" key="3">
    <source>
        <dbReference type="Pfam" id="PF13628"/>
    </source>
</evidence>
<dbReference type="Gene3D" id="1.20.1260.10">
    <property type="match status" value="1"/>
</dbReference>